<evidence type="ECO:0000313" key="2">
    <source>
        <dbReference type="EMBL" id="SDG25028.1"/>
    </source>
</evidence>
<organism evidence="2 3">
    <name type="scientific">Pelagibacterium luteolum</name>
    <dbReference type="NCBI Taxonomy" id="440168"/>
    <lineage>
        <taxon>Bacteria</taxon>
        <taxon>Pseudomonadati</taxon>
        <taxon>Pseudomonadota</taxon>
        <taxon>Alphaproteobacteria</taxon>
        <taxon>Hyphomicrobiales</taxon>
        <taxon>Devosiaceae</taxon>
        <taxon>Pelagibacterium</taxon>
    </lineage>
</organism>
<dbReference type="RefSeq" id="WP_176762483.1">
    <property type="nucleotide sequence ID" value="NZ_FNCS01000001.1"/>
</dbReference>
<reference evidence="2 3" key="1">
    <citation type="submission" date="2016-10" db="EMBL/GenBank/DDBJ databases">
        <authorList>
            <person name="de Groot N.N."/>
        </authorList>
    </citation>
    <scope>NUCLEOTIDE SEQUENCE [LARGE SCALE GENOMIC DNA]</scope>
    <source>
        <strain evidence="2 3">CGMCC 1.10267</strain>
    </source>
</reference>
<dbReference type="AlphaFoldDB" id="A0A1G7SPY0"/>
<name>A0A1G7SPY0_9HYPH</name>
<feature type="transmembrane region" description="Helical" evidence="1">
    <location>
        <begin position="65"/>
        <end position="83"/>
    </location>
</feature>
<gene>
    <name evidence="2" type="ORF">SAMN04487974_101647</name>
</gene>
<dbReference type="Proteomes" id="UP000199495">
    <property type="component" value="Unassembled WGS sequence"/>
</dbReference>
<keyword evidence="3" id="KW-1185">Reference proteome</keyword>
<proteinExistence type="predicted"/>
<sequence length="106" mass="11100">MNTELIIVTLLVGLGTYLIRFLPTFFMRGTGNPQAPLSRFLAATGPAAIAALYVGAVLPMLSPDLAAIAPLLLGSIAVVAIYLWRRDVTIATLGGALVYGVVFALL</sequence>
<dbReference type="STRING" id="440168.SAMN04487974_101647"/>
<dbReference type="Pfam" id="PF05437">
    <property type="entry name" value="AzlD"/>
    <property type="match status" value="1"/>
</dbReference>
<keyword evidence="1" id="KW-1133">Transmembrane helix</keyword>
<feature type="transmembrane region" description="Helical" evidence="1">
    <location>
        <begin position="39"/>
        <end position="59"/>
    </location>
</feature>
<dbReference type="InterPro" id="IPR008407">
    <property type="entry name" value="Brnchd-chn_aa_trnsp_AzlD"/>
</dbReference>
<dbReference type="EMBL" id="FNCS01000001">
    <property type="protein sequence ID" value="SDG25028.1"/>
    <property type="molecule type" value="Genomic_DNA"/>
</dbReference>
<feature type="transmembrane region" description="Helical" evidence="1">
    <location>
        <begin position="88"/>
        <end position="105"/>
    </location>
</feature>
<keyword evidence="1" id="KW-0812">Transmembrane</keyword>
<evidence type="ECO:0000313" key="3">
    <source>
        <dbReference type="Proteomes" id="UP000199495"/>
    </source>
</evidence>
<protein>
    <submittedName>
        <fullName evidence="2">Branched-chain amino acid transport protein AzlD</fullName>
    </submittedName>
</protein>
<keyword evidence="1" id="KW-0472">Membrane</keyword>
<accession>A0A1G7SPY0</accession>
<feature type="transmembrane region" description="Helical" evidence="1">
    <location>
        <begin position="6"/>
        <end position="27"/>
    </location>
</feature>
<evidence type="ECO:0000256" key="1">
    <source>
        <dbReference type="SAM" id="Phobius"/>
    </source>
</evidence>